<feature type="coiled-coil region" evidence="1">
    <location>
        <begin position="21"/>
        <end position="48"/>
    </location>
</feature>
<reference evidence="2" key="1">
    <citation type="submission" date="2006-07" db="EMBL/GenBank/DDBJ databases">
        <authorList>
            <person name="Qin X."/>
            <person name="Weinstock G.M."/>
        </authorList>
    </citation>
    <scope>NUCLEOTIDE SEQUENCE [LARGE SCALE GENOMIC DNA]</scope>
    <source>
        <strain evidence="2">ATCC 10953</strain>
    </source>
</reference>
<reference evidence="2" key="2">
    <citation type="submission" date="2007-05" db="EMBL/GenBank/DDBJ databases">
        <title>Genome sequence of Fusobacterium nucleatum subspecies polymorphum - a genetically tractable Fusobacterium.</title>
        <authorList>
            <person name="Karpathy S.E."/>
            <person name="Xiang Q."/>
            <person name="Gioia J."/>
            <person name="Jiang H."/>
            <person name="Liu Y."/>
            <person name="Petrosino J.F."/>
            <person name="Yerrapragada S."/>
            <person name="Fox G.E."/>
            <person name="Kinder Haake S."/>
            <person name="Weinstock G.M."/>
            <person name="Highlander S.K."/>
        </authorList>
    </citation>
    <scope>NUCLEOTIDE SEQUENCE [LARGE SCALE GENOMIC DNA]</scope>
    <source>
        <strain evidence="2">ATCC 10953</strain>
    </source>
</reference>
<dbReference type="Proteomes" id="UP000001921">
    <property type="component" value="Chromosome"/>
</dbReference>
<protein>
    <submittedName>
        <fullName evidence="2">Uncharacterized protein</fullName>
    </submittedName>
</protein>
<accession>A5TSG6</accession>
<name>A5TSG6_FUSNP</name>
<gene>
    <name evidence="2" type="ORF">FNP_0022</name>
</gene>
<proteinExistence type="predicted"/>
<dbReference type="AlphaFoldDB" id="A5TSG6"/>
<evidence type="ECO:0000313" key="2">
    <source>
        <dbReference type="EMBL" id="EDK87841.1"/>
    </source>
</evidence>
<sequence>MRDSINVISFSLLKKLKGDNFMSKKNELQKVKSEIKIKENELKKYEKKLV</sequence>
<organism evidence="2">
    <name type="scientific">Fusobacterium polymorphum ATCC 10953</name>
    <dbReference type="NCBI Taxonomy" id="393480"/>
    <lineage>
        <taxon>Bacteria</taxon>
        <taxon>Fusobacteriati</taxon>
        <taxon>Fusobacteriota</taxon>
        <taxon>Fusobacteriia</taxon>
        <taxon>Fusobacteriales</taxon>
        <taxon>Fusobacteriaceae</taxon>
        <taxon>Fusobacterium</taxon>
    </lineage>
</organism>
<evidence type="ECO:0000256" key="1">
    <source>
        <dbReference type="SAM" id="Coils"/>
    </source>
</evidence>
<dbReference type="EMBL" id="CM000440">
    <property type="protein sequence ID" value="EDK87841.1"/>
    <property type="molecule type" value="Genomic_DNA"/>
</dbReference>
<keyword evidence="1" id="KW-0175">Coiled coil</keyword>
<dbReference type="HOGENOM" id="CLU_3118180_0_0_0"/>